<dbReference type="AlphaFoldDB" id="A0A0G0RGI1"/>
<gene>
    <name evidence="1" type="ORF">UT41_C0001G0301</name>
</gene>
<dbReference type="EMBL" id="LBWR01000001">
    <property type="protein sequence ID" value="KKR12757.1"/>
    <property type="molecule type" value="Genomic_DNA"/>
</dbReference>
<name>A0A0G0RGI1_9BACT</name>
<protein>
    <submittedName>
        <fullName evidence="1">Uncharacterized protein</fullName>
    </submittedName>
</protein>
<dbReference type="STRING" id="1619013.UT41_C0001G0301"/>
<comment type="caution">
    <text evidence="1">The sequence shown here is derived from an EMBL/GenBank/DDBJ whole genome shotgun (WGS) entry which is preliminary data.</text>
</comment>
<evidence type="ECO:0000313" key="1">
    <source>
        <dbReference type="EMBL" id="KKR12757.1"/>
    </source>
</evidence>
<sequence length="88" mass="9912">MPRKKMPLYTNVLELMRKKAAQVYSSHQAQKELIELGELLQESSDLSSQSEAIIVRTLLEIADTLSSEGDARNSRAYLVTLSDAFRRA</sequence>
<reference evidence="1 2" key="1">
    <citation type="journal article" date="2015" name="Nature">
        <title>rRNA introns, odd ribosomes, and small enigmatic genomes across a large radiation of phyla.</title>
        <authorList>
            <person name="Brown C.T."/>
            <person name="Hug L.A."/>
            <person name="Thomas B.C."/>
            <person name="Sharon I."/>
            <person name="Castelle C.J."/>
            <person name="Singh A."/>
            <person name="Wilkins M.J."/>
            <person name="Williams K.H."/>
            <person name="Banfield J.F."/>
        </authorList>
    </citation>
    <scope>NUCLEOTIDE SEQUENCE [LARGE SCALE GENOMIC DNA]</scope>
</reference>
<dbReference type="Proteomes" id="UP000034665">
    <property type="component" value="Unassembled WGS sequence"/>
</dbReference>
<evidence type="ECO:0000313" key="2">
    <source>
        <dbReference type="Proteomes" id="UP000034665"/>
    </source>
</evidence>
<proteinExistence type="predicted"/>
<accession>A0A0G0RGI1</accession>
<organism evidence="1 2">
    <name type="scientific">Candidatus Wolfebacteria bacterium GW2011_GWC2_39_22</name>
    <dbReference type="NCBI Taxonomy" id="1619013"/>
    <lineage>
        <taxon>Bacteria</taxon>
        <taxon>Candidatus Wolfeibacteriota</taxon>
    </lineage>
</organism>